<feature type="compositionally biased region" description="Polar residues" evidence="2">
    <location>
        <begin position="139"/>
        <end position="150"/>
    </location>
</feature>
<dbReference type="SMART" id="SM00595">
    <property type="entry name" value="MADF"/>
    <property type="match status" value="1"/>
</dbReference>
<dbReference type="PANTHER" id="PTHR12243:SF67">
    <property type="entry name" value="COREPRESSOR OF PANGOLIN, ISOFORM A-RELATED"/>
    <property type="match status" value="1"/>
</dbReference>
<sequence>MMKDIDMHTFFSLIEERPVLWDKTLSTFKDTEATKQAWKEVCVGLDEAFEDLKDDEQFTFAKEVVKKWKSIRKSHANFCKKEMERSQSGARNSKLRKYMYGGALNFLQKLYKPIPVEEDSDMEVDNNEAQDEQNRGDGLSSSEAGTSKGQESTRKRHQKADDKQLKKLKISLAGIRNRHLQFFESVLPYLEEMEEREIVKFQLGVLQLLTLQTEERRTGQLSSYYSWGSVVPSRPAAQPSSWNMAPPPGSFAEIINHYSDI</sequence>
<gene>
    <name evidence="5" type="ORF">AAG570_011929</name>
</gene>
<evidence type="ECO:0000256" key="2">
    <source>
        <dbReference type="SAM" id="MobiDB-lite"/>
    </source>
</evidence>
<dbReference type="InterPro" id="IPR039353">
    <property type="entry name" value="TF_Adf1"/>
</dbReference>
<evidence type="ECO:0000259" key="3">
    <source>
        <dbReference type="PROSITE" id="PS51029"/>
    </source>
</evidence>
<evidence type="ECO:0000313" key="6">
    <source>
        <dbReference type="Proteomes" id="UP001558652"/>
    </source>
</evidence>
<accession>A0ABD0Z3L3</accession>
<feature type="domain" description="MADF" evidence="3">
    <location>
        <begin position="9"/>
        <end position="112"/>
    </location>
</feature>
<comment type="subcellular location">
    <subcellularLocation>
        <location evidence="1">Nucleus</location>
    </subcellularLocation>
</comment>
<dbReference type="EMBL" id="JBFDAA010000007">
    <property type="protein sequence ID" value="KAL1130688.1"/>
    <property type="molecule type" value="Genomic_DNA"/>
</dbReference>
<dbReference type="PROSITE" id="PS51031">
    <property type="entry name" value="BESS"/>
    <property type="match status" value="1"/>
</dbReference>
<keyword evidence="6" id="KW-1185">Reference proteome</keyword>
<proteinExistence type="predicted"/>
<dbReference type="Pfam" id="PF10545">
    <property type="entry name" value="MADF_DNA_bdg"/>
    <property type="match status" value="1"/>
</dbReference>
<name>A0ABD0Z3L3_9HEMI</name>
<dbReference type="AlphaFoldDB" id="A0ABD0Z3L3"/>
<dbReference type="PROSITE" id="PS51029">
    <property type="entry name" value="MADF"/>
    <property type="match status" value="1"/>
</dbReference>
<feature type="region of interest" description="Disordered" evidence="2">
    <location>
        <begin position="121"/>
        <end position="163"/>
    </location>
</feature>
<comment type="caution">
    <text evidence="5">The sequence shown here is derived from an EMBL/GenBank/DDBJ whole genome shotgun (WGS) entry which is preliminary data.</text>
</comment>
<evidence type="ECO:0008006" key="7">
    <source>
        <dbReference type="Google" id="ProtNLM"/>
    </source>
</evidence>
<evidence type="ECO:0000256" key="1">
    <source>
        <dbReference type="PROSITE-ProRule" id="PRU00371"/>
    </source>
</evidence>
<feature type="compositionally biased region" description="Acidic residues" evidence="2">
    <location>
        <begin position="121"/>
        <end position="131"/>
    </location>
</feature>
<evidence type="ECO:0000313" key="5">
    <source>
        <dbReference type="EMBL" id="KAL1130688.1"/>
    </source>
</evidence>
<protein>
    <recommendedName>
        <fullName evidence="7">MADF domain-containing protein</fullName>
    </recommendedName>
</protein>
<evidence type="ECO:0000259" key="4">
    <source>
        <dbReference type="PROSITE" id="PS51031"/>
    </source>
</evidence>
<reference evidence="5 6" key="1">
    <citation type="submission" date="2024-07" db="EMBL/GenBank/DDBJ databases">
        <title>Chromosome-level genome assembly of the water stick insect Ranatra chinensis (Heteroptera: Nepidae).</title>
        <authorList>
            <person name="Liu X."/>
        </authorList>
    </citation>
    <scope>NUCLEOTIDE SEQUENCE [LARGE SCALE GENOMIC DNA]</scope>
    <source>
        <strain evidence="5">Cailab_2021Rc</strain>
        <tissue evidence="5">Muscle</tissue>
    </source>
</reference>
<dbReference type="Proteomes" id="UP001558652">
    <property type="component" value="Unassembled WGS sequence"/>
</dbReference>
<keyword evidence="1" id="KW-0539">Nucleus</keyword>
<feature type="domain" description="BESS" evidence="4">
    <location>
        <begin position="176"/>
        <end position="215"/>
    </location>
</feature>
<dbReference type="PANTHER" id="PTHR12243">
    <property type="entry name" value="MADF DOMAIN TRANSCRIPTION FACTOR"/>
    <property type="match status" value="1"/>
</dbReference>
<dbReference type="SUPFAM" id="SSF47933">
    <property type="entry name" value="ERP29 C domain-like"/>
    <property type="match status" value="1"/>
</dbReference>
<dbReference type="InterPro" id="IPR004210">
    <property type="entry name" value="BESS_motif"/>
</dbReference>
<organism evidence="5 6">
    <name type="scientific">Ranatra chinensis</name>
    <dbReference type="NCBI Taxonomy" id="642074"/>
    <lineage>
        <taxon>Eukaryota</taxon>
        <taxon>Metazoa</taxon>
        <taxon>Ecdysozoa</taxon>
        <taxon>Arthropoda</taxon>
        <taxon>Hexapoda</taxon>
        <taxon>Insecta</taxon>
        <taxon>Pterygota</taxon>
        <taxon>Neoptera</taxon>
        <taxon>Paraneoptera</taxon>
        <taxon>Hemiptera</taxon>
        <taxon>Heteroptera</taxon>
        <taxon>Panheteroptera</taxon>
        <taxon>Nepomorpha</taxon>
        <taxon>Nepidae</taxon>
        <taxon>Ranatrinae</taxon>
        <taxon>Ranatra</taxon>
    </lineage>
</organism>
<dbReference type="InterPro" id="IPR036356">
    <property type="entry name" value="ERp29_C_sf"/>
</dbReference>
<dbReference type="InterPro" id="IPR006578">
    <property type="entry name" value="MADF-dom"/>
</dbReference>
<dbReference type="GO" id="GO:0005634">
    <property type="term" value="C:nucleus"/>
    <property type="evidence" value="ECO:0007669"/>
    <property type="project" value="UniProtKB-SubCell"/>
</dbReference>